<keyword evidence="4" id="KW-0238">DNA-binding</keyword>
<dbReference type="PANTHER" id="PTHR48111:SF4">
    <property type="entry name" value="DNA-BINDING DUAL TRANSCRIPTIONAL REGULATOR OMPR"/>
    <property type="match status" value="1"/>
</dbReference>
<evidence type="ECO:0000313" key="9">
    <source>
        <dbReference type="Proteomes" id="UP000280346"/>
    </source>
</evidence>
<dbReference type="InterPro" id="IPR039420">
    <property type="entry name" value="WalR-like"/>
</dbReference>
<dbReference type="InterPro" id="IPR016032">
    <property type="entry name" value="Sig_transdc_resp-reg_C-effctor"/>
</dbReference>
<dbReference type="PANTHER" id="PTHR48111">
    <property type="entry name" value="REGULATOR OF RPOS"/>
    <property type="match status" value="1"/>
</dbReference>
<dbReference type="AlphaFoldDB" id="A0A3S0V437"/>
<sequence length="222" mass="24333">MPVDVLVVEDHADLREEIVSFLQRRRMTVRTAASASEMDKALADRLPDIVILDLGLPGEDGISIAGRLTSGGPRPGLIIVTARGRVEDRILGLHSGADIYLVKPVDLRELEAAVLSVMRRRSEPPAPLAAWRLDITQWRLITPGGVAVLLNEMEVRFLSPFFETPGATIDRSLVAERVQGDARGIDLLVHRLRRKVEADTGEALPVRTVHARGFAFTAPAML</sequence>
<dbReference type="InterPro" id="IPR011006">
    <property type="entry name" value="CheY-like_superfamily"/>
</dbReference>
<dbReference type="SMART" id="SM00448">
    <property type="entry name" value="REC"/>
    <property type="match status" value="1"/>
</dbReference>
<dbReference type="OrthoDB" id="9784252at2"/>
<evidence type="ECO:0000256" key="1">
    <source>
        <dbReference type="ARBA" id="ARBA00022553"/>
    </source>
</evidence>
<evidence type="ECO:0000256" key="5">
    <source>
        <dbReference type="ARBA" id="ARBA00023163"/>
    </source>
</evidence>
<organism evidence="8 9">
    <name type="scientific">Azospirillum doebereinerae</name>
    <dbReference type="NCBI Taxonomy" id="92933"/>
    <lineage>
        <taxon>Bacteria</taxon>
        <taxon>Pseudomonadati</taxon>
        <taxon>Pseudomonadota</taxon>
        <taxon>Alphaproteobacteria</taxon>
        <taxon>Rhodospirillales</taxon>
        <taxon>Azospirillaceae</taxon>
        <taxon>Azospirillum</taxon>
    </lineage>
</organism>
<dbReference type="GO" id="GO:0005829">
    <property type="term" value="C:cytosol"/>
    <property type="evidence" value="ECO:0007669"/>
    <property type="project" value="TreeGrafter"/>
</dbReference>
<dbReference type="SUPFAM" id="SSF46894">
    <property type="entry name" value="C-terminal effector domain of the bipartite response regulators"/>
    <property type="match status" value="1"/>
</dbReference>
<evidence type="ECO:0000256" key="3">
    <source>
        <dbReference type="ARBA" id="ARBA00023015"/>
    </source>
</evidence>
<keyword evidence="3" id="KW-0805">Transcription regulation</keyword>
<dbReference type="GO" id="GO:0032993">
    <property type="term" value="C:protein-DNA complex"/>
    <property type="evidence" value="ECO:0007669"/>
    <property type="project" value="TreeGrafter"/>
</dbReference>
<dbReference type="GO" id="GO:0006355">
    <property type="term" value="P:regulation of DNA-templated transcription"/>
    <property type="evidence" value="ECO:0007669"/>
    <property type="project" value="InterPro"/>
</dbReference>
<dbReference type="Proteomes" id="UP000280346">
    <property type="component" value="Unassembled WGS sequence"/>
</dbReference>
<reference evidence="8 9" key="1">
    <citation type="submission" date="2018-12" db="EMBL/GenBank/DDBJ databases">
        <authorList>
            <person name="Yang Y."/>
        </authorList>
    </citation>
    <scope>NUCLEOTIDE SEQUENCE [LARGE SCALE GENOMIC DNA]</scope>
    <source>
        <strain evidence="8 9">GSF71</strain>
    </source>
</reference>
<dbReference type="EMBL" id="RZIJ01000020">
    <property type="protein sequence ID" value="RUQ66509.1"/>
    <property type="molecule type" value="Genomic_DNA"/>
</dbReference>
<evidence type="ECO:0000259" key="7">
    <source>
        <dbReference type="PROSITE" id="PS50110"/>
    </source>
</evidence>
<feature type="domain" description="Response regulatory" evidence="7">
    <location>
        <begin position="4"/>
        <end position="118"/>
    </location>
</feature>
<proteinExistence type="predicted"/>
<comment type="caution">
    <text evidence="8">The sequence shown here is derived from an EMBL/GenBank/DDBJ whole genome shotgun (WGS) entry which is preliminary data.</text>
</comment>
<evidence type="ECO:0000313" key="8">
    <source>
        <dbReference type="EMBL" id="RUQ66509.1"/>
    </source>
</evidence>
<dbReference type="GO" id="GO:0000976">
    <property type="term" value="F:transcription cis-regulatory region binding"/>
    <property type="evidence" value="ECO:0007669"/>
    <property type="project" value="TreeGrafter"/>
</dbReference>
<dbReference type="Gene3D" id="1.10.10.10">
    <property type="entry name" value="Winged helix-like DNA-binding domain superfamily/Winged helix DNA-binding domain"/>
    <property type="match status" value="1"/>
</dbReference>
<accession>A0A3S0V437</accession>
<dbReference type="InterPro" id="IPR001789">
    <property type="entry name" value="Sig_transdc_resp-reg_receiver"/>
</dbReference>
<evidence type="ECO:0000256" key="2">
    <source>
        <dbReference type="ARBA" id="ARBA00023012"/>
    </source>
</evidence>
<evidence type="ECO:0000256" key="4">
    <source>
        <dbReference type="ARBA" id="ARBA00023125"/>
    </source>
</evidence>
<dbReference type="SUPFAM" id="SSF52172">
    <property type="entry name" value="CheY-like"/>
    <property type="match status" value="1"/>
</dbReference>
<dbReference type="InterPro" id="IPR036388">
    <property type="entry name" value="WH-like_DNA-bd_sf"/>
</dbReference>
<dbReference type="SMART" id="SM00862">
    <property type="entry name" value="Trans_reg_C"/>
    <property type="match status" value="1"/>
</dbReference>
<keyword evidence="1 6" id="KW-0597">Phosphoprotein</keyword>
<dbReference type="PROSITE" id="PS50110">
    <property type="entry name" value="RESPONSE_REGULATORY"/>
    <property type="match status" value="1"/>
</dbReference>
<feature type="modified residue" description="4-aspartylphosphate" evidence="6">
    <location>
        <position position="53"/>
    </location>
</feature>
<keyword evidence="5" id="KW-0804">Transcription</keyword>
<dbReference type="Gene3D" id="3.40.50.2300">
    <property type="match status" value="1"/>
</dbReference>
<dbReference type="RefSeq" id="WP_127001903.1">
    <property type="nucleotide sequence ID" value="NZ_CP173194.1"/>
</dbReference>
<keyword evidence="9" id="KW-1185">Reference proteome</keyword>
<dbReference type="Pfam" id="PF00072">
    <property type="entry name" value="Response_reg"/>
    <property type="match status" value="1"/>
</dbReference>
<dbReference type="GO" id="GO:0000156">
    <property type="term" value="F:phosphorelay response regulator activity"/>
    <property type="evidence" value="ECO:0007669"/>
    <property type="project" value="TreeGrafter"/>
</dbReference>
<gene>
    <name evidence="8" type="ORF">EJ913_21980</name>
</gene>
<name>A0A3S0V437_9PROT</name>
<evidence type="ECO:0000256" key="6">
    <source>
        <dbReference type="PROSITE-ProRule" id="PRU00169"/>
    </source>
</evidence>
<protein>
    <submittedName>
        <fullName evidence="8">Response regulator transcription factor</fullName>
    </submittedName>
</protein>
<dbReference type="InterPro" id="IPR001867">
    <property type="entry name" value="OmpR/PhoB-type_DNA-bd"/>
</dbReference>
<keyword evidence="2" id="KW-0902">Two-component regulatory system</keyword>